<reference evidence="1 2" key="1">
    <citation type="journal article" date="2019" name="Emerg. Microbes Infect.">
        <title>Comprehensive subspecies identification of 175 nontuberculous mycobacteria species based on 7547 genomic profiles.</title>
        <authorList>
            <person name="Matsumoto Y."/>
            <person name="Kinjo T."/>
            <person name="Motooka D."/>
            <person name="Nabeya D."/>
            <person name="Jung N."/>
            <person name="Uechi K."/>
            <person name="Horii T."/>
            <person name="Iida T."/>
            <person name="Fujita J."/>
            <person name="Nakamura S."/>
        </authorList>
    </citation>
    <scope>NUCLEOTIDE SEQUENCE [LARGE SCALE GENOMIC DNA]</scope>
    <source>
        <strain evidence="1 2">JCM 17783</strain>
    </source>
</reference>
<dbReference type="EMBL" id="AP022587">
    <property type="protein sequence ID" value="BBY20492.1"/>
    <property type="molecule type" value="Genomic_DNA"/>
</dbReference>
<name>A0A7I7Q355_9MYCO</name>
<protein>
    <submittedName>
        <fullName evidence="1">Uncharacterized protein</fullName>
    </submittedName>
</protein>
<dbReference type="KEGG" id="msto:MSTO_06970"/>
<evidence type="ECO:0000313" key="1">
    <source>
        <dbReference type="EMBL" id="BBY20492.1"/>
    </source>
</evidence>
<gene>
    <name evidence="1" type="ORF">MSTO_06970</name>
</gene>
<sequence>MSIPGEPIFSGGNGAAGEAAVAGVLRGLPEAQGILCGSIVSGLRMRPGNWAGAYA</sequence>
<dbReference type="AlphaFoldDB" id="A0A7I7Q355"/>
<evidence type="ECO:0000313" key="2">
    <source>
        <dbReference type="Proteomes" id="UP000467130"/>
    </source>
</evidence>
<dbReference type="Proteomes" id="UP000467130">
    <property type="component" value="Chromosome"/>
</dbReference>
<accession>A0A7I7Q355</accession>
<organism evidence="1 2">
    <name type="scientific">Mycobacterium stomatepiae</name>
    <dbReference type="NCBI Taxonomy" id="470076"/>
    <lineage>
        <taxon>Bacteria</taxon>
        <taxon>Bacillati</taxon>
        <taxon>Actinomycetota</taxon>
        <taxon>Actinomycetes</taxon>
        <taxon>Mycobacteriales</taxon>
        <taxon>Mycobacteriaceae</taxon>
        <taxon>Mycobacterium</taxon>
        <taxon>Mycobacterium simiae complex</taxon>
    </lineage>
</organism>
<keyword evidence="2" id="KW-1185">Reference proteome</keyword>
<proteinExistence type="predicted"/>